<dbReference type="AlphaFoldDB" id="A0A9D4UUI3"/>
<dbReference type="Proteomes" id="UP000886520">
    <property type="component" value="Chromosome 11"/>
</dbReference>
<evidence type="ECO:0000256" key="1">
    <source>
        <dbReference type="SAM" id="MobiDB-lite"/>
    </source>
</evidence>
<name>A0A9D4UUI3_ADICA</name>
<gene>
    <name evidence="2" type="ORF">GOP47_0011621</name>
</gene>
<keyword evidence="3" id="KW-1185">Reference proteome</keyword>
<evidence type="ECO:0000313" key="2">
    <source>
        <dbReference type="EMBL" id="KAI5073608.1"/>
    </source>
</evidence>
<dbReference type="EMBL" id="JABFUD020000011">
    <property type="protein sequence ID" value="KAI5073608.1"/>
    <property type="molecule type" value="Genomic_DNA"/>
</dbReference>
<protein>
    <submittedName>
        <fullName evidence="2">Uncharacterized protein</fullName>
    </submittedName>
</protein>
<feature type="region of interest" description="Disordered" evidence="1">
    <location>
        <begin position="45"/>
        <end position="85"/>
    </location>
</feature>
<reference evidence="2" key="1">
    <citation type="submission" date="2021-01" db="EMBL/GenBank/DDBJ databases">
        <title>Adiantum capillus-veneris genome.</title>
        <authorList>
            <person name="Fang Y."/>
            <person name="Liao Q."/>
        </authorList>
    </citation>
    <scope>NUCLEOTIDE SEQUENCE</scope>
    <source>
        <strain evidence="2">H3</strain>
        <tissue evidence="2">Leaf</tissue>
    </source>
</reference>
<sequence>MERVTRSALKRHHTVGYYPCGLQFYRLSFLEAKVEGRDAVDSFLELRDGDGNPGPGAYSSSSAFGPQVLSKQKSPSSADFSRSTRDEQNKIYMSAEFDKNKYGVGSPGPTVCDDSSSMGNQIITPHISAPRFRFGAEKRFKHVDNECSPGVGKYEIVSSFGKQKESKKKNLPSFSFAHSNRDQRAKVFISAQHDKAHYGEASPGPGATWKAFPSMGDTQVDSRKATCNASRFGAAPRFKAYNTDIPGPGNYNC</sequence>
<dbReference type="PANTHER" id="PTHR40429:SF1">
    <property type="entry name" value="FLAGELLAR ASSOCIATED PROTEIN"/>
    <property type="match status" value="1"/>
</dbReference>
<dbReference type="PANTHER" id="PTHR40429">
    <property type="entry name" value="FLAGELLAR ASSOCIATED PROTEIN"/>
    <property type="match status" value="1"/>
</dbReference>
<dbReference type="OrthoDB" id="406368at2759"/>
<proteinExistence type="predicted"/>
<comment type="caution">
    <text evidence="2">The sequence shown here is derived from an EMBL/GenBank/DDBJ whole genome shotgun (WGS) entry which is preliminary data.</text>
</comment>
<accession>A0A9D4UUI3</accession>
<organism evidence="2 3">
    <name type="scientific">Adiantum capillus-veneris</name>
    <name type="common">Maidenhair fern</name>
    <dbReference type="NCBI Taxonomy" id="13818"/>
    <lineage>
        <taxon>Eukaryota</taxon>
        <taxon>Viridiplantae</taxon>
        <taxon>Streptophyta</taxon>
        <taxon>Embryophyta</taxon>
        <taxon>Tracheophyta</taxon>
        <taxon>Polypodiopsida</taxon>
        <taxon>Polypodiidae</taxon>
        <taxon>Polypodiales</taxon>
        <taxon>Pteridineae</taxon>
        <taxon>Pteridaceae</taxon>
        <taxon>Vittarioideae</taxon>
        <taxon>Adiantum</taxon>
    </lineage>
</organism>
<feature type="compositionally biased region" description="Polar residues" evidence="1">
    <location>
        <begin position="58"/>
        <end position="81"/>
    </location>
</feature>
<evidence type="ECO:0000313" key="3">
    <source>
        <dbReference type="Proteomes" id="UP000886520"/>
    </source>
</evidence>